<keyword evidence="1" id="KW-0732">Signal</keyword>
<reference evidence="2 3" key="1">
    <citation type="submission" date="2021-12" db="EMBL/GenBank/DDBJ databases">
        <title>Genome sequence of Kibdelosporangium philippinense ATCC 49844.</title>
        <authorList>
            <person name="Fedorov E.A."/>
            <person name="Omeragic M."/>
            <person name="Shalygina K.F."/>
            <person name="Maclea K.S."/>
        </authorList>
    </citation>
    <scope>NUCLEOTIDE SEQUENCE [LARGE SCALE GENOMIC DNA]</scope>
    <source>
        <strain evidence="2 3">ATCC 49844</strain>
    </source>
</reference>
<evidence type="ECO:0000313" key="3">
    <source>
        <dbReference type="Proteomes" id="UP001521150"/>
    </source>
</evidence>
<sequence length="148" mass="16722">MANSLIRRSVAVAGVTLFLSGLLTGVASSAEAVTGTDEAVQQLRCRSRVEAPRVDNDTIRAVAATFCRDEVDVVGVRVWLQKFDRDDREWKDVDSDADTNRNARRAAARAEARCERGRYRTVAENFARDRGESFRDREESEQVRIRCR</sequence>
<organism evidence="2 3">
    <name type="scientific">Kibdelosporangium philippinense</name>
    <dbReference type="NCBI Taxonomy" id="211113"/>
    <lineage>
        <taxon>Bacteria</taxon>
        <taxon>Bacillati</taxon>
        <taxon>Actinomycetota</taxon>
        <taxon>Actinomycetes</taxon>
        <taxon>Pseudonocardiales</taxon>
        <taxon>Pseudonocardiaceae</taxon>
        <taxon>Kibdelosporangium</taxon>
    </lineage>
</organism>
<gene>
    <name evidence="2" type="ORF">LWC34_05050</name>
</gene>
<dbReference type="Proteomes" id="UP001521150">
    <property type="component" value="Unassembled WGS sequence"/>
</dbReference>
<keyword evidence="3" id="KW-1185">Reference proteome</keyword>
<evidence type="ECO:0000256" key="1">
    <source>
        <dbReference type="SAM" id="SignalP"/>
    </source>
</evidence>
<evidence type="ECO:0008006" key="4">
    <source>
        <dbReference type="Google" id="ProtNLM"/>
    </source>
</evidence>
<feature type="chain" id="PRO_5045955385" description="Secreted protein" evidence="1">
    <location>
        <begin position="33"/>
        <end position="148"/>
    </location>
</feature>
<dbReference type="RefSeq" id="WP_233723226.1">
    <property type="nucleotide sequence ID" value="NZ_JAJVCN010000001.1"/>
</dbReference>
<protein>
    <recommendedName>
        <fullName evidence="4">Secreted protein</fullName>
    </recommendedName>
</protein>
<accession>A0ABS8Z2N9</accession>
<dbReference type="EMBL" id="JAJVCN010000001">
    <property type="protein sequence ID" value="MCE7002196.1"/>
    <property type="molecule type" value="Genomic_DNA"/>
</dbReference>
<name>A0ABS8Z2N9_9PSEU</name>
<evidence type="ECO:0000313" key="2">
    <source>
        <dbReference type="EMBL" id="MCE7002196.1"/>
    </source>
</evidence>
<feature type="signal peptide" evidence="1">
    <location>
        <begin position="1"/>
        <end position="32"/>
    </location>
</feature>
<proteinExistence type="predicted"/>
<comment type="caution">
    <text evidence="2">The sequence shown here is derived from an EMBL/GenBank/DDBJ whole genome shotgun (WGS) entry which is preliminary data.</text>
</comment>